<evidence type="ECO:0000313" key="2">
    <source>
        <dbReference type="Proteomes" id="UP000484255"/>
    </source>
</evidence>
<name>A0A7C9TIL5_9BURK</name>
<organism evidence="1 2">
    <name type="scientific">Ideonella livida</name>
    <dbReference type="NCBI Taxonomy" id="2707176"/>
    <lineage>
        <taxon>Bacteria</taxon>
        <taxon>Pseudomonadati</taxon>
        <taxon>Pseudomonadota</taxon>
        <taxon>Betaproteobacteria</taxon>
        <taxon>Burkholderiales</taxon>
        <taxon>Sphaerotilaceae</taxon>
        <taxon>Ideonella</taxon>
    </lineage>
</organism>
<dbReference type="EMBL" id="JAAGOH010000009">
    <property type="protein sequence ID" value="NDY91381.1"/>
    <property type="molecule type" value="Genomic_DNA"/>
</dbReference>
<gene>
    <name evidence="1" type="ORF">G3A44_09275</name>
</gene>
<accession>A0A7C9TIL5</accession>
<dbReference type="AlphaFoldDB" id="A0A7C9TIL5"/>
<dbReference type="RefSeq" id="WP_163457238.1">
    <property type="nucleotide sequence ID" value="NZ_JAAGOH010000009.1"/>
</dbReference>
<comment type="caution">
    <text evidence="1">The sequence shown here is derived from an EMBL/GenBank/DDBJ whole genome shotgun (WGS) entry which is preliminary data.</text>
</comment>
<proteinExistence type="predicted"/>
<reference evidence="1 2" key="1">
    <citation type="submission" date="2020-02" db="EMBL/GenBank/DDBJ databases">
        <title>Ideonella bacterium strain TBM-1.</title>
        <authorList>
            <person name="Chen W.-M."/>
        </authorList>
    </citation>
    <scope>NUCLEOTIDE SEQUENCE [LARGE SCALE GENOMIC DNA]</scope>
    <source>
        <strain evidence="1 2">TBM-1</strain>
    </source>
</reference>
<dbReference type="Proteomes" id="UP000484255">
    <property type="component" value="Unassembled WGS sequence"/>
</dbReference>
<evidence type="ECO:0000313" key="1">
    <source>
        <dbReference type="EMBL" id="NDY91381.1"/>
    </source>
</evidence>
<protein>
    <submittedName>
        <fullName evidence="1">Uncharacterized protein</fullName>
    </submittedName>
</protein>
<keyword evidence="2" id="KW-1185">Reference proteome</keyword>
<sequence>MITVPASCRLVLLGLLTVLSGCVYVPRSVPVYDQACQIESRRMEMEPVVLRGMAGCSNEGCASLLVASGLVTAASVVVSGSIVVAGNAVYWFEKRGRCAEAAQAASAPAVAAPR</sequence>